<dbReference type="PANTHER" id="PTHR31723:SF10">
    <property type="entry name" value="PATHOGEN-RELATED PROTEIN"/>
    <property type="match status" value="1"/>
</dbReference>
<dbReference type="InterPro" id="IPR032710">
    <property type="entry name" value="NTF2-like_dom_sf"/>
</dbReference>
<dbReference type="AlphaFoldDB" id="A0AAW1NMI4"/>
<accession>A0AAW1NMI4</accession>
<dbReference type="EMBL" id="JALJOQ010000170">
    <property type="protein sequence ID" value="KAK9791845.1"/>
    <property type="molecule type" value="Genomic_DNA"/>
</dbReference>
<reference evidence="1 2" key="1">
    <citation type="journal article" date="2024" name="Nat. Commun.">
        <title>Phylogenomics reveals the evolutionary origins of lichenization in chlorophyte algae.</title>
        <authorList>
            <person name="Puginier C."/>
            <person name="Libourel C."/>
            <person name="Otte J."/>
            <person name="Skaloud P."/>
            <person name="Haon M."/>
            <person name="Grisel S."/>
            <person name="Petersen M."/>
            <person name="Berrin J.G."/>
            <person name="Delaux P.M."/>
            <person name="Dal Grande F."/>
            <person name="Keller J."/>
        </authorList>
    </citation>
    <scope>NUCLEOTIDE SEQUENCE [LARGE SCALE GENOMIC DNA]</scope>
    <source>
        <strain evidence="1 2">SAG 2036</strain>
    </source>
</reference>
<evidence type="ECO:0000313" key="2">
    <source>
        <dbReference type="Proteomes" id="UP001465755"/>
    </source>
</evidence>
<dbReference type="PANTHER" id="PTHR31723">
    <property type="entry name" value="PATHOGENESIS-RELATED FAMILY PROTEIN"/>
    <property type="match status" value="1"/>
</dbReference>
<evidence type="ECO:0008006" key="3">
    <source>
        <dbReference type="Google" id="ProtNLM"/>
    </source>
</evidence>
<protein>
    <recommendedName>
        <fullName evidence="3">Pathogen-related protein</fullName>
    </recommendedName>
</protein>
<proteinExistence type="predicted"/>
<gene>
    <name evidence="1" type="ORF">WJX73_000514</name>
</gene>
<dbReference type="InterPro" id="IPR053218">
    <property type="entry name" value="Pathogen-related_defense"/>
</dbReference>
<name>A0AAW1NMI4_9CHLO</name>
<dbReference type="SUPFAM" id="SSF54427">
    <property type="entry name" value="NTF2-like"/>
    <property type="match status" value="1"/>
</dbReference>
<organism evidence="1 2">
    <name type="scientific">Symbiochloris irregularis</name>
    <dbReference type="NCBI Taxonomy" id="706552"/>
    <lineage>
        <taxon>Eukaryota</taxon>
        <taxon>Viridiplantae</taxon>
        <taxon>Chlorophyta</taxon>
        <taxon>core chlorophytes</taxon>
        <taxon>Trebouxiophyceae</taxon>
        <taxon>Trebouxiales</taxon>
        <taxon>Trebouxiaceae</taxon>
        <taxon>Symbiochloris</taxon>
    </lineage>
</organism>
<dbReference type="Gene3D" id="3.10.450.50">
    <property type="match status" value="1"/>
</dbReference>
<dbReference type="Proteomes" id="UP001465755">
    <property type="component" value="Unassembled WGS sequence"/>
</dbReference>
<keyword evidence="2" id="KW-1185">Reference proteome</keyword>
<sequence length="236" mass="26829">MKMPETLPDFLTDPNAVLKDSVDWRHGQVPDYSAANAKYASERTVLHSQDSLEQRVTCLVKNWEKEVSFKQHLKDFRTMAPGWWVTVNGGRKFTLPDVLEQGSYNALIGEQAFFCSSKLGFEESHRTFRRAMPTGFAWEVLDVWSGPPKVAFKWRHWGKMTGQLHCPLSNGMTIIAQPTMEQHGMSGCALARLDADFRMESLELYFDQQQPMASMVSDLVRLFDSFELAESLPGVS</sequence>
<evidence type="ECO:0000313" key="1">
    <source>
        <dbReference type="EMBL" id="KAK9791845.1"/>
    </source>
</evidence>
<comment type="caution">
    <text evidence="1">The sequence shown here is derived from an EMBL/GenBank/DDBJ whole genome shotgun (WGS) entry which is preliminary data.</text>
</comment>